<evidence type="ECO:0000256" key="4">
    <source>
        <dbReference type="ARBA" id="ARBA00023098"/>
    </source>
</evidence>
<comment type="similarity">
    <text evidence="1">Belongs to the H-rev107 family.</text>
</comment>
<dbReference type="PANTHER" id="PTHR13943:SF31">
    <property type="entry name" value="PHOSPHOLIPASE A AND ACYLTRANSFERASE 3"/>
    <property type="match status" value="1"/>
</dbReference>
<evidence type="ECO:0000259" key="5">
    <source>
        <dbReference type="PROSITE" id="PS51934"/>
    </source>
</evidence>
<comment type="caution">
    <text evidence="6">The sequence shown here is derived from an EMBL/GenBank/DDBJ whole genome shotgun (WGS) entry which is preliminary data.</text>
</comment>
<dbReference type="PROSITE" id="PS51934">
    <property type="entry name" value="LRAT"/>
    <property type="match status" value="1"/>
</dbReference>
<accession>A0ABS2YS91</accession>
<evidence type="ECO:0000256" key="2">
    <source>
        <dbReference type="ARBA" id="ARBA00022679"/>
    </source>
</evidence>
<keyword evidence="3" id="KW-0378">Hydrolase</keyword>
<dbReference type="Pfam" id="PF04970">
    <property type="entry name" value="LRAT"/>
    <property type="match status" value="1"/>
</dbReference>
<dbReference type="InterPro" id="IPR051496">
    <property type="entry name" value="H-rev107_PLA/AT"/>
</dbReference>
<proteinExistence type="inferred from homology"/>
<keyword evidence="7" id="KW-1185">Reference proteome</keyword>
<evidence type="ECO:0000313" key="7">
    <source>
        <dbReference type="Proteomes" id="UP001166052"/>
    </source>
</evidence>
<keyword evidence="2" id="KW-0808">Transferase</keyword>
<evidence type="ECO:0000313" key="6">
    <source>
        <dbReference type="EMBL" id="MBN3289024.1"/>
    </source>
</evidence>
<evidence type="ECO:0000256" key="3">
    <source>
        <dbReference type="ARBA" id="ARBA00022801"/>
    </source>
</evidence>
<protein>
    <submittedName>
        <fullName evidence="6">HRSL2 protein</fullName>
    </submittedName>
</protein>
<dbReference type="EMBL" id="JAAWVN010000549">
    <property type="protein sequence ID" value="MBN3289024.1"/>
    <property type="molecule type" value="Genomic_DNA"/>
</dbReference>
<dbReference type="PANTHER" id="PTHR13943">
    <property type="entry name" value="HRAS-LIKE SUPPRESSOR - RELATED"/>
    <property type="match status" value="1"/>
</dbReference>
<reference evidence="6" key="1">
    <citation type="journal article" date="2021" name="Cell">
        <title>Tracing the genetic footprints of vertebrate landing in non-teleost ray-finned fishes.</title>
        <authorList>
            <person name="Bi X."/>
            <person name="Wang K."/>
            <person name="Yang L."/>
            <person name="Pan H."/>
            <person name="Jiang H."/>
            <person name="Wei Q."/>
            <person name="Fang M."/>
            <person name="Yu H."/>
            <person name="Zhu C."/>
            <person name="Cai Y."/>
            <person name="He Y."/>
            <person name="Gan X."/>
            <person name="Zeng H."/>
            <person name="Yu D."/>
            <person name="Zhu Y."/>
            <person name="Jiang H."/>
            <person name="Qiu Q."/>
            <person name="Yang H."/>
            <person name="Zhang Y.E."/>
            <person name="Wang W."/>
            <person name="Zhu M."/>
            <person name="He S."/>
            <person name="Zhang G."/>
        </authorList>
    </citation>
    <scope>NUCLEOTIDE SEQUENCE</scope>
    <source>
        <strain evidence="6">Bchr_001</strain>
    </source>
</reference>
<dbReference type="InterPro" id="IPR007053">
    <property type="entry name" value="LRAT_dom"/>
</dbReference>
<gene>
    <name evidence="6" type="primary">Hrasls2_1</name>
    <name evidence="6" type="ORF">GTO92_0003298</name>
</gene>
<sequence length="180" mass="20921">MSLEPDDVPNEDGFKQFMAELRNNGTSGRGLQNVLVEDEGSGGVIKKEALAIVQKDSPLKIGNSQYDNRKLKEFNFIPFSSEDIKYRAELFVNKQLKYKLFKINCEHFATFVRYNISISDQVEKYLKWAVQKKRITRSTKYFNDLMNQPPPKTFTDLAYPADKEKSKFNKQYQATKQILD</sequence>
<feature type="non-terminal residue" evidence="6">
    <location>
        <position position="180"/>
    </location>
</feature>
<feature type="domain" description="LRAT" evidence="5">
    <location>
        <begin position="1"/>
        <end position="121"/>
    </location>
</feature>
<feature type="non-terminal residue" evidence="6">
    <location>
        <position position="1"/>
    </location>
</feature>
<dbReference type="Gene3D" id="3.90.1720.10">
    <property type="entry name" value="endopeptidase domain like (from Nostoc punctiforme)"/>
    <property type="match status" value="1"/>
</dbReference>
<name>A0ABS2YS91_POLSE</name>
<dbReference type="Proteomes" id="UP001166052">
    <property type="component" value="Unassembled WGS sequence"/>
</dbReference>
<evidence type="ECO:0000256" key="1">
    <source>
        <dbReference type="ARBA" id="ARBA00007824"/>
    </source>
</evidence>
<organism evidence="6 7">
    <name type="scientific">Polypterus senegalus</name>
    <name type="common">Senegal bichir</name>
    <dbReference type="NCBI Taxonomy" id="55291"/>
    <lineage>
        <taxon>Eukaryota</taxon>
        <taxon>Metazoa</taxon>
        <taxon>Chordata</taxon>
        <taxon>Craniata</taxon>
        <taxon>Vertebrata</taxon>
        <taxon>Euteleostomi</taxon>
        <taxon>Actinopterygii</taxon>
        <taxon>Polypteriformes</taxon>
        <taxon>Polypteridae</taxon>
        <taxon>Polypterus</taxon>
    </lineage>
</organism>
<keyword evidence="4" id="KW-0443">Lipid metabolism</keyword>